<dbReference type="InterPro" id="IPR051913">
    <property type="entry name" value="GH2_Domain-Containing"/>
</dbReference>
<gene>
    <name evidence="8" type="ORF">IFO69_05820</name>
</gene>
<feature type="domain" description="Glycosyl hydrolases family 2 sugar binding" evidence="7">
    <location>
        <begin position="112"/>
        <end position="187"/>
    </location>
</feature>
<dbReference type="SUPFAM" id="SSF49303">
    <property type="entry name" value="beta-Galactosidase/glucuronidase domain"/>
    <property type="match status" value="1"/>
</dbReference>
<evidence type="ECO:0000259" key="7">
    <source>
        <dbReference type="Pfam" id="PF02837"/>
    </source>
</evidence>
<feature type="domain" description="Glycoside hydrolase family 2 catalytic" evidence="6">
    <location>
        <begin position="361"/>
        <end position="502"/>
    </location>
</feature>
<keyword evidence="3" id="KW-0326">Glycosidase</keyword>
<dbReference type="InterPro" id="IPR017853">
    <property type="entry name" value="GH"/>
</dbReference>
<accession>A0ABR9AHM3</accession>
<sequence>MKTAYCSISIIMACLTFFTSTPANSQEDENGLLSYEMKTPWTDQVDAKNVWSAYPRPQLQRKEWTNLNGTWEFAISENKSALPMQYQGEILVPFPVESSLSGVKKLVGSENYLWYRRNLQIDASKLEGRTLLHFGAVDWETVLYINGKKVGAHKGGYDSFTFDISQYVKGGDNELVLRVWDPTDEGMQARGKQVSDPKGIWYTPVTGIWQTVWLESVPVDYIKNLRLSPDIDRKELSVAVEYPALSKDYVLEILAASNGKNIAGTKITVGEKSNHSTAILPINDMILWSPDNPHLYDLEIKLYNNEGELVDMVESYFGMRKISLGKDGNGYTRIMLNNEPLFQFGLLDQGWWPDGLYTAPTEEAMVYDIKMTQEMGFNMLRKHVKVEPARFYYHCDKMGMLVWQDMPSGFIAEEKSVQHVKHDALLDWERPLASAQQFERELKSMMDNLYNFPSIVVWVPLNEGWGQYETEKLAHWTKQYDPSRLVDAPSGWADRKVGDMIDVHLYPGPGMELPEENRASVLGEFGGLGLPVKDHLWWDKRNWGYLTYQDKAEYENEFHSIIKNLEGLISWGLSAAIYTQTTDVEGEVNGMITYDREVVKIDPEKVKKWIKPLYEPRWKKHDLLTDSEHSPETWKVNFGKVNENWTALDYKDAKWEEQAAPFSGGDNPFLPPSSPWEGDELHLRKTFGLQAVPEKIYLKYYAPRSEAKVFINGHLVKTLNDGGGRKRHYTHIILEGAEEYLQEGKNVVSIEVKTKNNEGAFDMGLYTSETVNGVATTD</sequence>
<dbReference type="Pfam" id="PF02836">
    <property type="entry name" value="Glyco_hydro_2_C"/>
    <property type="match status" value="1"/>
</dbReference>
<evidence type="ECO:0000256" key="1">
    <source>
        <dbReference type="ARBA" id="ARBA00007401"/>
    </source>
</evidence>
<dbReference type="Pfam" id="PF00703">
    <property type="entry name" value="Glyco_hydro_2"/>
    <property type="match status" value="1"/>
</dbReference>
<evidence type="ECO:0000259" key="5">
    <source>
        <dbReference type="Pfam" id="PF00703"/>
    </source>
</evidence>
<dbReference type="InterPro" id="IPR006102">
    <property type="entry name" value="Ig-like_GH2"/>
</dbReference>
<dbReference type="SUPFAM" id="SSF51445">
    <property type="entry name" value="(Trans)glycosidases"/>
    <property type="match status" value="1"/>
</dbReference>
<dbReference type="Gene3D" id="2.60.120.260">
    <property type="entry name" value="Galactose-binding domain-like"/>
    <property type="match status" value="2"/>
</dbReference>
<dbReference type="InterPro" id="IPR008979">
    <property type="entry name" value="Galactose-bd-like_sf"/>
</dbReference>
<comment type="similarity">
    <text evidence="1">Belongs to the glycosyl hydrolase 2 family.</text>
</comment>
<reference evidence="8 9" key="1">
    <citation type="submission" date="2020-09" db="EMBL/GenBank/DDBJ databases">
        <title>Echinicola sp. CAU 1574 isolated from sand of Sido Beach.</title>
        <authorList>
            <person name="Kim W."/>
        </authorList>
    </citation>
    <scope>NUCLEOTIDE SEQUENCE [LARGE SCALE GENOMIC DNA]</scope>
    <source>
        <strain evidence="8 9">CAU 1574</strain>
    </source>
</reference>
<feature type="chain" id="PRO_5045636479" evidence="4">
    <location>
        <begin position="26"/>
        <end position="778"/>
    </location>
</feature>
<evidence type="ECO:0000256" key="4">
    <source>
        <dbReference type="SAM" id="SignalP"/>
    </source>
</evidence>
<keyword evidence="9" id="KW-1185">Reference proteome</keyword>
<keyword evidence="2" id="KW-0378">Hydrolase</keyword>
<protein>
    <submittedName>
        <fullName evidence="8">Beta-galactosidase</fullName>
    </submittedName>
</protein>
<comment type="caution">
    <text evidence="8">The sequence shown here is derived from an EMBL/GenBank/DDBJ whole genome shotgun (WGS) entry which is preliminary data.</text>
</comment>
<name>A0ABR9AHM3_9BACT</name>
<dbReference type="InterPro" id="IPR036156">
    <property type="entry name" value="Beta-gal/glucu_dom_sf"/>
</dbReference>
<evidence type="ECO:0000313" key="8">
    <source>
        <dbReference type="EMBL" id="MBD8488257.1"/>
    </source>
</evidence>
<dbReference type="RefSeq" id="WP_192009141.1">
    <property type="nucleotide sequence ID" value="NZ_JACYTQ010000002.1"/>
</dbReference>
<dbReference type="InterPro" id="IPR006104">
    <property type="entry name" value="Glyco_hydro_2_N"/>
</dbReference>
<dbReference type="InterPro" id="IPR006103">
    <property type="entry name" value="Glyco_hydro_2_cat"/>
</dbReference>
<dbReference type="SUPFAM" id="SSF49785">
    <property type="entry name" value="Galactose-binding domain-like"/>
    <property type="match status" value="2"/>
</dbReference>
<organism evidence="8 9">
    <name type="scientific">Echinicola arenosa</name>
    <dbReference type="NCBI Taxonomy" id="2774144"/>
    <lineage>
        <taxon>Bacteria</taxon>
        <taxon>Pseudomonadati</taxon>
        <taxon>Bacteroidota</taxon>
        <taxon>Cytophagia</taxon>
        <taxon>Cytophagales</taxon>
        <taxon>Cyclobacteriaceae</taxon>
        <taxon>Echinicola</taxon>
    </lineage>
</organism>
<proteinExistence type="inferred from homology"/>
<evidence type="ECO:0000256" key="3">
    <source>
        <dbReference type="ARBA" id="ARBA00023295"/>
    </source>
</evidence>
<dbReference type="PANTHER" id="PTHR42732">
    <property type="entry name" value="BETA-GALACTOSIDASE"/>
    <property type="match status" value="1"/>
</dbReference>
<evidence type="ECO:0000259" key="6">
    <source>
        <dbReference type="Pfam" id="PF02836"/>
    </source>
</evidence>
<feature type="signal peptide" evidence="4">
    <location>
        <begin position="1"/>
        <end position="25"/>
    </location>
</feature>
<evidence type="ECO:0000256" key="2">
    <source>
        <dbReference type="ARBA" id="ARBA00022801"/>
    </source>
</evidence>
<dbReference type="Pfam" id="PF02837">
    <property type="entry name" value="Glyco_hydro_2_N"/>
    <property type="match status" value="1"/>
</dbReference>
<keyword evidence="4" id="KW-0732">Signal</keyword>
<dbReference type="Proteomes" id="UP000647133">
    <property type="component" value="Unassembled WGS sequence"/>
</dbReference>
<dbReference type="PANTHER" id="PTHR42732:SF2">
    <property type="entry name" value="BETA-MANNOSIDASE"/>
    <property type="match status" value="1"/>
</dbReference>
<evidence type="ECO:0000313" key="9">
    <source>
        <dbReference type="Proteomes" id="UP000647133"/>
    </source>
</evidence>
<feature type="domain" description="Glycoside hydrolase family 2 immunoglobulin-like beta-sandwich" evidence="5">
    <location>
        <begin position="221"/>
        <end position="320"/>
    </location>
</feature>
<dbReference type="Gene3D" id="3.20.20.80">
    <property type="entry name" value="Glycosidases"/>
    <property type="match status" value="1"/>
</dbReference>
<dbReference type="InterPro" id="IPR013783">
    <property type="entry name" value="Ig-like_fold"/>
</dbReference>
<dbReference type="EMBL" id="JACYTQ010000002">
    <property type="protein sequence ID" value="MBD8488257.1"/>
    <property type="molecule type" value="Genomic_DNA"/>
</dbReference>
<dbReference type="Gene3D" id="2.60.40.10">
    <property type="entry name" value="Immunoglobulins"/>
    <property type="match status" value="1"/>
</dbReference>